<reference evidence="5 6" key="1">
    <citation type="journal article" date="2014" name="Genome Announc.">
        <title>Draft Genome Sequence of Brevibacillus panacihumi Strain W25, a Halotolerant Hydrocarbon-Degrading Bacterium.</title>
        <authorList>
            <person name="Wang X."/>
            <person name="Jin D."/>
            <person name="Zhou L."/>
            <person name="Wu L."/>
            <person name="An W."/>
            <person name="Chen Y."/>
            <person name="Zhao L."/>
        </authorList>
    </citation>
    <scope>NUCLEOTIDE SEQUENCE [LARGE SCALE GENOMIC DNA]</scope>
    <source>
        <strain evidence="5 6">W25</strain>
    </source>
</reference>
<dbReference type="PIRSF" id="PIRSF005690">
    <property type="entry name" value="GerBA"/>
    <property type="match status" value="1"/>
</dbReference>
<feature type="transmembrane region" description="Helical" evidence="4">
    <location>
        <begin position="387"/>
        <end position="420"/>
    </location>
</feature>
<keyword evidence="6" id="KW-1185">Reference proteome</keyword>
<feature type="transmembrane region" description="Helical" evidence="4">
    <location>
        <begin position="440"/>
        <end position="461"/>
    </location>
</feature>
<evidence type="ECO:0000313" key="6">
    <source>
        <dbReference type="Proteomes" id="UP000017973"/>
    </source>
</evidence>
<dbReference type="RefSeq" id="WP_023558057.1">
    <property type="nucleotide sequence ID" value="NZ_KI629785.1"/>
</dbReference>
<dbReference type="GO" id="GO:0016020">
    <property type="term" value="C:membrane"/>
    <property type="evidence" value="ECO:0007669"/>
    <property type="project" value="InterPro"/>
</dbReference>
<keyword evidence="4" id="KW-0812">Transmembrane</keyword>
<evidence type="ECO:0000256" key="2">
    <source>
        <dbReference type="ARBA" id="ARBA00023136"/>
    </source>
</evidence>
<proteinExistence type="inferred from homology"/>
<dbReference type="PATRIC" id="fig|1408254.3.peg.4189"/>
<name>V6MDA8_9BACL</name>
<evidence type="ECO:0000256" key="1">
    <source>
        <dbReference type="ARBA" id="ARBA00005278"/>
    </source>
</evidence>
<sequence length="524" mass="58995">MKRTFRLKNRNNQMVEMESDPSSEETPIQLDPSNPDIETRMDFLQQKLADCSDVVTHTFLAGPQRKCALIYLHGMVDVKMLQKDILQSILAIRARNASAFTHAIFVNKQLPVSDYRVIPTTEGISSILEGNVLLLIDGESQALEFPISSVKKRQISEPPNELTVRGPREAFIESADDNLTLLRKRLKTSDFKTETMRIGTKTQTKVLILYIKGVCKEELVQDIKGVLEKIEIDSVLGSSYLEEFLDSAPFSPFPQVQYTERPDVMSAGLLEGRVGIIVDGSPITLIVPVTLPMLLQSAEDYFQRHVASTWIRWIRYLFAFSSLVLPSFYIAITTFHPEMIPQKLLITIAGSREVVPFPALIEAMIMEISFEALREAAIRIPKPIGQAVSIIGALVIGTAAVQAGIVSAAMVIIVSFTGIASFIIPHFDLGLAFRLLRFPIMIFAGLFGLFGIICTMIFLYIHLINLRPFGVPYLTPMTPFVWSDFKDTLIRAPWWLMLKRPVQFGPNRVRQQYYRARIPKEDGD</sequence>
<evidence type="ECO:0000313" key="5">
    <source>
        <dbReference type="EMBL" id="EST53368.1"/>
    </source>
</evidence>
<gene>
    <name evidence="5" type="ORF">T458_21345</name>
</gene>
<evidence type="ECO:0000256" key="3">
    <source>
        <dbReference type="SAM" id="MobiDB-lite"/>
    </source>
</evidence>
<dbReference type="InterPro" id="IPR050768">
    <property type="entry name" value="UPF0353/GerABKA_families"/>
</dbReference>
<dbReference type="GO" id="GO:0009847">
    <property type="term" value="P:spore germination"/>
    <property type="evidence" value="ECO:0007669"/>
    <property type="project" value="InterPro"/>
</dbReference>
<evidence type="ECO:0000256" key="4">
    <source>
        <dbReference type="SAM" id="Phobius"/>
    </source>
</evidence>
<dbReference type="STRING" id="1408254.T458_21345"/>
<organism evidence="5 6">
    <name type="scientific">Brevibacillus panacihumi W25</name>
    <dbReference type="NCBI Taxonomy" id="1408254"/>
    <lineage>
        <taxon>Bacteria</taxon>
        <taxon>Bacillati</taxon>
        <taxon>Bacillota</taxon>
        <taxon>Bacilli</taxon>
        <taxon>Bacillales</taxon>
        <taxon>Paenibacillaceae</taxon>
        <taxon>Brevibacillus</taxon>
    </lineage>
</organism>
<dbReference type="OrthoDB" id="1726708at2"/>
<comment type="caution">
    <text evidence="5">The sequence shown here is derived from an EMBL/GenBank/DDBJ whole genome shotgun (WGS) entry which is preliminary data.</text>
</comment>
<feature type="region of interest" description="Disordered" evidence="3">
    <location>
        <begin position="1"/>
        <end position="29"/>
    </location>
</feature>
<dbReference type="PANTHER" id="PTHR22550">
    <property type="entry name" value="SPORE GERMINATION PROTEIN"/>
    <property type="match status" value="1"/>
</dbReference>
<dbReference type="Proteomes" id="UP000017973">
    <property type="component" value="Unassembled WGS sequence"/>
</dbReference>
<dbReference type="eggNOG" id="COG0697">
    <property type="taxonomic scope" value="Bacteria"/>
</dbReference>
<feature type="transmembrane region" description="Helical" evidence="4">
    <location>
        <begin position="313"/>
        <end position="332"/>
    </location>
</feature>
<dbReference type="PANTHER" id="PTHR22550:SF5">
    <property type="entry name" value="LEUCINE ZIPPER PROTEIN 4"/>
    <property type="match status" value="1"/>
</dbReference>
<dbReference type="HOGENOM" id="CLU_021639_4_1_9"/>
<keyword evidence="4" id="KW-1133">Transmembrane helix</keyword>
<dbReference type="InterPro" id="IPR004995">
    <property type="entry name" value="Spore_Ger"/>
</dbReference>
<accession>V6MDA8</accession>
<comment type="similarity">
    <text evidence="1">Belongs to the GerABKA family.</text>
</comment>
<keyword evidence="2 4" id="KW-0472">Membrane</keyword>
<dbReference type="Pfam" id="PF03323">
    <property type="entry name" value="GerA"/>
    <property type="match status" value="1"/>
</dbReference>
<dbReference type="EMBL" id="AYJU01000017">
    <property type="protein sequence ID" value="EST53368.1"/>
    <property type="molecule type" value="Genomic_DNA"/>
</dbReference>
<protein>
    <submittedName>
        <fullName evidence="5">Membrane protein</fullName>
    </submittedName>
</protein>
<dbReference type="AlphaFoldDB" id="V6MDA8"/>